<name>A0A2T5P624_9PSED</name>
<reference evidence="8 9" key="1">
    <citation type="submission" date="2018-04" db="EMBL/GenBank/DDBJ databases">
        <title>Pseudomonas sp. nov., isolated from mangrove soil.</title>
        <authorList>
            <person name="Chen C."/>
        </authorList>
    </citation>
    <scope>NUCLEOTIDE SEQUENCE [LARGE SCALE GENOMIC DNA]</scope>
    <source>
        <strain evidence="8 9">TC-11</strain>
    </source>
</reference>
<comment type="subcellular location">
    <subcellularLocation>
        <location evidence="1">Cell membrane</location>
        <topology evidence="1">Multi-pass membrane protein</topology>
    </subcellularLocation>
</comment>
<feature type="domain" description="ABC-2 type transporter transmembrane" evidence="7">
    <location>
        <begin position="18"/>
        <end position="391"/>
    </location>
</feature>
<feature type="transmembrane region" description="Helical" evidence="6">
    <location>
        <begin position="285"/>
        <end position="309"/>
    </location>
</feature>
<dbReference type="EMBL" id="QASN01000021">
    <property type="protein sequence ID" value="PTU73176.1"/>
    <property type="molecule type" value="Genomic_DNA"/>
</dbReference>
<keyword evidence="9" id="KW-1185">Reference proteome</keyword>
<dbReference type="Pfam" id="PF12698">
    <property type="entry name" value="ABC2_membrane_3"/>
    <property type="match status" value="1"/>
</dbReference>
<keyword evidence="3 6" id="KW-0812">Transmembrane</keyword>
<keyword evidence="2" id="KW-1003">Cell membrane</keyword>
<dbReference type="Proteomes" id="UP000244064">
    <property type="component" value="Unassembled WGS sequence"/>
</dbReference>
<evidence type="ECO:0000256" key="3">
    <source>
        <dbReference type="ARBA" id="ARBA00022692"/>
    </source>
</evidence>
<feature type="transmembrane region" description="Helical" evidence="6">
    <location>
        <begin position="315"/>
        <end position="334"/>
    </location>
</feature>
<keyword evidence="5 6" id="KW-0472">Membrane</keyword>
<evidence type="ECO:0000256" key="4">
    <source>
        <dbReference type="ARBA" id="ARBA00022989"/>
    </source>
</evidence>
<dbReference type="OrthoDB" id="266913at2"/>
<comment type="caution">
    <text evidence="8">The sequence shown here is derived from an EMBL/GenBank/DDBJ whole genome shotgun (WGS) entry which is preliminary data.</text>
</comment>
<feature type="transmembrane region" description="Helical" evidence="6">
    <location>
        <begin position="252"/>
        <end position="273"/>
    </location>
</feature>
<feature type="transmembrane region" description="Helical" evidence="6">
    <location>
        <begin position="372"/>
        <end position="394"/>
    </location>
</feature>
<organism evidence="8 9">
    <name type="scientific">Pseudomonas mangrovi</name>
    <dbReference type="NCBI Taxonomy" id="2161748"/>
    <lineage>
        <taxon>Bacteria</taxon>
        <taxon>Pseudomonadati</taxon>
        <taxon>Pseudomonadota</taxon>
        <taxon>Gammaproteobacteria</taxon>
        <taxon>Pseudomonadales</taxon>
        <taxon>Pseudomonadaceae</taxon>
        <taxon>Pseudomonas</taxon>
    </lineage>
</organism>
<dbReference type="InterPro" id="IPR051449">
    <property type="entry name" value="ABC-2_transporter_component"/>
</dbReference>
<dbReference type="AlphaFoldDB" id="A0A2T5P624"/>
<evidence type="ECO:0000256" key="1">
    <source>
        <dbReference type="ARBA" id="ARBA00004651"/>
    </source>
</evidence>
<dbReference type="GO" id="GO:0005886">
    <property type="term" value="C:plasma membrane"/>
    <property type="evidence" value="ECO:0007669"/>
    <property type="project" value="UniProtKB-SubCell"/>
</dbReference>
<gene>
    <name evidence="8" type="ORF">DBO85_16985</name>
</gene>
<evidence type="ECO:0000256" key="6">
    <source>
        <dbReference type="SAM" id="Phobius"/>
    </source>
</evidence>
<dbReference type="PANTHER" id="PTHR30294:SF38">
    <property type="entry name" value="TRANSPORT PERMEASE PROTEIN"/>
    <property type="match status" value="1"/>
</dbReference>
<evidence type="ECO:0000313" key="9">
    <source>
        <dbReference type="Proteomes" id="UP000244064"/>
    </source>
</evidence>
<protein>
    <submittedName>
        <fullName evidence="8">ABC transporter</fullName>
    </submittedName>
</protein>
<sequence>MLKEWRILLRDAHALAVLFLMPALFLLLMAMAMANINLDRQPPLDLTLQLPADDADSRFFQRALAAQLKTRSFTVIAPAANGSAQTTTLQLDGTAVGEPLQVRLPDDFSAGLLDSEPAEVTLIFPARTDAASRQQLRGAVQIALAQTRLMAFLLDSGELDEDSSEQERLELVGKRTANRIVEQELLASGDLAQRANATQHNVPAWLIFGMFFVMLPMANGFQREQANGTLLRLRCMGLGLGPLALGKLPPYFAINLLQFALLLGIGVWALPLLGVPGLSLPGSPLAYALLALCLTLATCSLGLAIAAIARSTEQALLLSGGLNIILAAIGGIMVPKGVMPETMRQLAEVSPMSWALDAFLTLLVGQGGIADILPYCLRLLLFAAVASSLGLFLFHRRLRETQWTTHY</sequence>
<evidence type="ECO:0000259" key="7">
    <source>
        <dbReference type="Pfam" id="PF12698"/>
    </source>
</evidence>
<dbReference type="InterPro" id="IPR013525">
    <property type="entry name" value="ABC2_TM"/>
</dbReference>
<proteinExistence type="predicted"/>
<accession>A0A2T5P624</accession>
<dbReference type="PANTHER" id="PTHR30294">
    <property type="entry name" value="MEMBRANE COMPONENT OF ABC TRANSPORTER YHHJ-RELATED"/>
    <property type="match status" value="1"/>
</dbReference>
<evidence type="ECO:0000256" key="2">
    <source>
        <dbReference type="ARBA" id="ARBA00022475"/>
    </source>
</evidence>
<evidence type="ECO:0000256" key="5">
    <source>
        <dbReference type="ARBA" id="ARBA00023136"/>
    </source>
</evidence>
<feature type="transmembrane region" description="Helical" evidence="6">
    <location>
        <begin position="202"/>
        <end position="218"/>
    </location>
</feature>
<evidence type="ECO:0000313" key="8">
    <source>
        <dbReference type="EMBL" id="PTU73176.1"/>
    </source>
</evidence>
<dbReference type="GO" id="GO:0140359">
    <property type="term" value="F:ABC-type transporter activity"/>
    <property type="evidence" value="ECO:0007669"/>
    <property type="project" value="InterPro"/>
</dbReference>
<keyword evidence="4 6" id="KW-1133">Transmembrane helix</keyword>